<evidence type="ECO:0000256" key="4">
    <source>
        <dbReference type="ARBA" id="ARBA00022517"/>
    </source>
</evidence>
<organism evidence="6 7">
    <name type="scientific">Rubrivivax rivuli</name>
    <dbReference type="NCBI Taxonomy" id="1862385"/>
    <lineage>
        <taxon>Bacteria</taxon>
        <taxon>Pseudomonadati</taxon>
        <taxon>Pseudomonadota</taxon>
        <taxon>Betaproteobacteria</taxon>
        <taxon>Burkholderiales</taxon>
        <taxon>Sphaerotilaceae</taxon>
        <taxon>Rubrivivax</taxon>
    </lineage>
</organism>
<proteinExistence type="inferred from homology"/>
<dbReference type="InterPro" id="IPR039255">
    <property type="entry name" value="YceD_bac"/>
</dbReference>
<keyword evidence="7" id="KW-1185">Reference proteome</keyword>
<dbReference type="GO" id="GO:0042254">
    <property type="term" value="P:ribosome biogenesis"/>
    <property type="evidence" value="ECO:0007669"/>
    <property type="project" value="UniProtKB-KW"/>
</dbReference>
<dbReference type="InterPro" id="IPR003772">
    <property type="entry name" value="YceD"/>
</dbReference>
<evidence type="ECO:0000313" key="6">
    <source>
        <dbReference type="EMBL" id="RVU44211.1"/>
    </source>
</evidence>
<comment type="caution">
    <text evidence="6">The sequence shown here is derived from an EMBL/GenBank/DDBJ whole genome shotgun (WGS) entry which is preliminary data.</text>
</comment>
<evidence type="ECO:0000256" key="3">
    <source>
        <dbReference type="ARBA" id="ARBA00015716"/>
    </source>
</evidence>
<evidence type="ECO:0000313" key="7">
    <source>
        <dbReference type="Proteomes" id="UP000285575"/>
    </source>
</evidence>
<keyword evidence="4" id="KW-0690">Ribosome biogenesis</keyword>
<dbReference type="RefSeq" id="WP_128229763.1">
    <property type="nucleotide sequence ID" value="NZ_SACR01000005.1"/>
</dbReference>
<name>A0A437RBP9_9BURK</name>
<evidence type="ECO:0000256" key="1">
    <source>
        <dbReference type="ARBA" id="ARBA00002868"/>
    </source>
</evidence>
<comment type="similarity">
    <text evidence="2">Belongs to the DUF177 domain family.</text>
</comment>
<dbReference type="PANTHER" id="PTHR38099:SF1">
    <property type="entry name" value="LARGE RIBOSOMAL RNA SUBUNIT ACCUMULATION PROTEIN YCED"/>
    <property type="match status" value="1"/>
</dbReference>
<reference evidence="6 7" key="1">
    <citation type="submission" date="2019-01" db="EMBL/GenBank/DDBJ databases">
        <authorList>
            <person name="Chen W.-M."/>
        </authorList>
    </citation>
    <scope>NUCLEOTIDE SEQUENCE [LARGE SCALE GENOMIC DNA]</scope>
    <source>
        <strain evidence="6 7">KYPY4</strain>
    </source>
</reference>
<dbReference type="Proteomes" id="UP000285575">
    <property type="component" value="Unassembled WGS sequence"/>
</dbReference>
<dbReference type="OrthoDB" id="5297600at2"/>
<accession>A0A437RBP9</accession>
<dbReference type="Pfam" id="PF02620">
    <property type="entry name" value="YceD"/>
    <property type="match status" value="1"/>
</dbReference>
<dbReference type="EMBL" id="SACR01000005">
    <property type="protein sequence ID" value="RVU44211.1"/>
    <property type="molecule type" value="Genomic_DNA"/>
</dbReference>
<evidence type="ECO:0000256" key="2">
    <source>
        <dbReference type="ARBA" id="ARBA00010740"/>
    </source>
</evidence>
<dbReference type="AlphaFoldDB" id="A0A437RBP9"/>
<sequence>MKERAFDPRALDVPALCKAGARLEGQWPLMGMERLAAGFSAASDGAAVWSATGTLVPVAGGEPEMWLELEARADVSLLCQRCLQAMTQGLDVERRFRFVRSEDEALRLDEESEDDVLVLPARLDLHELLEDELILAQPIVPRHEVCPEPLPMPAADPVEEDEPAPHPFAALAALRGRGGQGGGG</sequence>
<gene>
    <name evidence="6" type="ORF">EOE66_16070</name>
</gene>
<comment type="function">
    <text evidence="1">Plays a role in synthesis, processing and/or stability of 23S rRNA.</text>
</comment>
<dbReference type="GO" id="GO:0005829">
    <property type="term" value="C:cytosol"/>
    <property type="evidence" value="ECO:0007669"/>
    <property type="project" value="TreeGrafter"/>
</dbReference>
<dbReference type="PANTHER" id="PTHR38099">
    <property type="entry name" value="LARGE RIBOSOMAL RNA SUBUNIT ACCUMULATION PROTEIN YCED"/>
    <property type="match status" value="1"/>
</dbReference>
<protein>
    <recommendedName>
        <fullName evidence="3">Large ribosomal RNA subunit accumulation protein YceD</fullName>
    </recommendedName>
    <alternativeName>
        <fullName evidence="5">23S rRNA accumulation protein YceD</fullName>
    </alternativeName>
</protein>
<evidence type="ECO:0000256" key="5">
    <source>
        <dbReference type="ARBA" id="ARBA00031841"/>
    </source>
</evidence>